<dbReference type="PIRSF" id="PIRSF033909">
    <property type="entry name" value="UCP033909"/>
    <property type="match status" value="1"/>
</dbReference>
<organism evidence="1 2">
    <name type="scientific">Ciceribacter thiooxidans</name>
    <dbReference type="NCBI Taxonomy" id="1969821"/>
    <lineage>
        <taxon>Bacteria</taxon>
        <taxon>Pseudomonadati</taxon>
        <taxon>Pseudomonadota</taxon>
        <taxon>Alphaproteobacteria</taxon>
        <taxon>Hyphomicrobiales</taxon>
        <taxon>Rhizobiaceae</taxon>
        <taxon>Ciceribacter</taxon>
    </lineage>
</organism>
<dbReference type="SUPFAM" id="SSF53474">
    <property type="entry name" value="alpha/beta-Hydrolases"/>
    <property type="match status" value="1"/>
</dbReference>
<dbReference type="PROSITE" id="PS51257">
    <property type="entry name" value="PROKAR_LIPOPROTEIN"/>
    <property type="match status" value="1"/>
</dbReference>
<dbReference type="PANTHER" id="PTHR36513:SF1">
    <property type="entry name" value="TRANSMEMBRANE PROTEIN"/>
    <property type="match status" value="1"/>
</dbReference>
<dbReference type="EMBL" id="JBHRTG010000019">
    <property type="protein sequence ID" value="MFC3165592.1"/>
    <property type="molecule type" value="Genomic_DNA"/>
</dbReference>
<protein>
    <submittedName>
        <fullName evidence="1">Alpha/beta hydrolase</fullName>
    </submittedName>
</protein>
<proteinExistence type="predicted"/>
<accession>A0ABV7IAU8</accession>
<dbReference type="InterPro" id="IPR010297">
    <property type="entry name" value="DUF900_hydrolase"/>
</dbReference>
<sequence>MAPNHYRPWQRLALVWLLLGVAACSARPHDRVLVPQPGIPDWYPSATIVTATDRQRSAASPGYSSKRSPKLRFERFTVAMVAIRNERHGQRQSVTFAGSEKYLVKDRKGLSDIDALQHRKTVVYVHGYNYTFQESLFQISKVAIEGKLKETPVLFSWPSEGTITGYIADKDAALYARDDLTNLLIRLGKNGKKGGITLFGHSTGAWLVLEALRQLKLTNRDDVLGRIDQVVLAAPDIEIDLFGRQVRTIGRLAHPIILLNAKDDRALALSSRLAGSRPRIGAVDRQNATVKELAAEGMIEVIDLSRLPAPDQARHRRFVRLAQALSMPGERTDLLPQAGLRLTQPSP</sequence>
<evidence type="ECO:0000313" key="1">
    <source>
        <dbReference type="EMBL" id="MFC3165592.1"/>
    </source>
</evidence>
<keyword evidence="1" id="KW-0378">Hydrolase</keyword>
<dbReference type="Pfam" id="PF05990">
    <property type="entry name" value="DUF900"/>
    <property type="match status" value="1"/>
</dbReference>
<reference evidence="2" key="1">
    <citation type="journal article" date="2019" name="Int. J. Syst. Evol. Microbiol.">
        <title>The Global Catalogue of Microorganisms (GCM) 10K type strain sequencing project: providing services to taxonomists for standard genome sequencing and annotation.</title>
        <authorList>
            <consortium name="The Broad Institute Genomics Platform"/>
            <consortium name="The Broad Institute Genome Sequencing Center for Infectious Disease"/>
            <person name="Wu L."/>
            <person name="Ma J."/>
        </authorList>
    </citation>
    <scope>NUCLEOTIDE SEQUENCE [LARGE SCALE GENOMIC DNA]</scope>
    <source>
        <strain evidence="2">KCTC 52231</strain>
    </source>
</reference>
<gene>
    <name evidence="1" type="ORF">ACFOHV_20115</name>
</gene>
<comment type="caution">
    <text evidence="1">The sequence shown here is derived from an EMBL/GenBank/DDBJ whole genome shotgun (WGS) entry which is preliminary data.</text>
</comment>
<dbReference type="PANTHER" id="PTHR36513">
    <property type="entry name" value="ABC TRANSMEMBRANE TYPE-1 DOMAIN-CONTAINING PROTEIN"/>
    <property type="match status" value="1"/>
</dbReference>
<dbReference type="RefSeq" id="WP_182308198.1">
    <property type="nucleotide sequence ID" value="NZ_CP059897.1"/>
</dbReference>
<dbReference type="InterPro" id="IPR029058">
    <property type="entry name" value="AB_hydrolase_fold"/>
</dbReference>
<dbReference type="Gene3D" id="3.40.50.1820">
    <property type="entry name" value="alpha/beta hydrolase"/>
    <property type="match status" value="1"/>
</dbReference>
<dbReference type="Proteomes" id="UP001595647">
    <property type="component" value="Unassembled WGS sequence"/>
</dbReference>
<dbReference type="GO" id="GO:0016787">
    <property type="term" value="F:hydrolase activity"/>
    <property type="evidence" value="ECO:0007669"/>
    <property type="project" value="UniProtKB-KW"/>
</dbReference>
<dbReference type="InterPro" id="IPR014586">
    <property type="entry name" value="UCP033909"/>
</dbReference>
<keyword evidence="2" id="KW-1185">Reference proteome</keyword>
<evidence type="ECO:0000313" key="2">
    <source>
        <dbReference type="Proteomes" id="UP001595647"/>
    </source>
</evidence>
<name>A0ABV7IAU8_9HYPH</name>